<organism evidence="2 3">
    <name type="scientific">Sphingomonas pokkalii</name>
    <dbReference type="NCBI Taxonomy" id="2175090"/>
    <lineage>
        <taxon>Bacteria</taxon>
        <taxon>Pseudomonadati</taxon>
        <taxon>Pseudomonadota</taxon>
        <taxon>Alphaproteobacteria</taxon>
        <taxon>Sphingomonadales</taxon>
        <taxon>Sphingomonadaceae</taxon>
        <taxon>Sphingomonas</taxon>
    </lineage>
</organism>
<name>A0A2U0SI09_9SPHN</name>
<dbReference type="InterPro" id="IPR010270">
    <property type="entry name" value="Phage_P2_GpM"/>
</dbReference>
<dbReference type="GO" id="GO:0003677">
    <property type="term" value="F:DNA binding"/>
    <property type="evidence" value="ECO:0007669"/>
    <property type="project" value="InterPro"/>
</dbReference>
<sequence length="289" mass="31160">MSPARQHRERFANAAKPDHAHPIVAAPQGEGGQEPLPVTAIVAASPARLHALRHAALAAIEDPAALDPGAGDGPDAQIMLRLVHDMRRLKAIQSIEKKIEAKREMLPAYRDWVMARLRVSAETGKAVADEVIPTIMVWLIDVGEYRGALELAEHMLLHDLPMPARYQRTTAALVAEEIATAAIKAQAAGQCFDLGILYATESLTADADMHDQIRAKLYKAIGQETALGAEALLSAEDQPRALAKALDALRRAHQLDDRVGVTGRIRKLEKQLEAATPPPPADPASTQDA</sequence>
<reference evidence="2 3" key="1">
    <citation type="submission" date="2018-05" db="EMBL/GenBank/DDBJ databases">
        <title>Description of Sphingomonas pokkalii sp nov, isolated from the rhizosphere of saline tolerant pokkali rice and its draft genome analysis.</title>
        <authorList>
            <person name="Menon R."/>
            <person name="Kumari S."/>
            <person name="Rameshkumar N."/>
        </authorList>
    </citation>
    <scope>NUCLEOTIDE SEQUENCE [LARGE SCALE GENOMIC DNA]</scope>
    <source>
        <strain evidence="2 3">L3B27</strain>
    </source>
</reference>
<evidence type="ECO:0000313" key="3">
    <source>
        <dbReference type="Proteomes" id="UP000245890"/>
    </source>
</evidence>
<comment type="caution">
    <text evidence="2">The sequence shown here is derived from an EMBL/GenBank/DDBJ whole genome shotgun (WGS) entry which is preliminary data.</text>
</comment>
<feature type="region of interest" description="Disordered" evidence="1">
    <location>
        <begin position="268"/>
        <end position="289"/>
    </location>
</feature>
<accession>A0A2U0SI09</accession>
<gene>
    <name evidence="2" type="ORF">DD559_17935</name>
</gene>
<keyword evidence="3" id="KW-1185">Reference proteome</keyword>
<protein>
    <submittedName>
        <fullName evidence="2">Terminase</fullName>
    </submittedName>
</protein>
<evidence type="ECO:0000313" key="2">
    <source>
        <dbReference type="EMBL" id="PVX30978.1"/>
    </source>
</evidence>
<dbReference type="Pfam" id="PF05944">
    <property type="entry name" value="Phage_term_smal"/>
    <property type="match status" value="1"/>
</dbReference>
<dbReference type="OrthoDB" id="8562788at2"/>
<feature type="region of interest" description="Disordered" evidence="1">
    <location>
        <begin position="1"/>
        <end position="22"/>
    </location>
</feature>
<dbReference type="EMBL" id="QENQ01000001">
    <property type="protein sequence ID" value="PVX30978.1"/>
    <property type="molecule type" value="Genomic_DNA"/>
</dbReference>
<dbReference type="AlphaFoldDB" id="A0A2U0SI09"/>
<dbReference type="GO" id="GO:0004519">
    <property type="term" value="F:endonuclease activity"/>
    <property type="evidence" value="ECO:0007669"/>
    <property type="project" value="InterPro"/>
</dbReference>
<evidence type="ECO:0000256" key="1">
    <source>
        <dbReference type="SAM" id="MobiDB-lite"/>
    </source>
</evidence>
<dbReference type="RefSeq" id="WP_116470372.1">
    <property type="nucleotide sequence ID" value="NZ_QENQ01000001.1"/>
</dbReference>
<dbReference type="Proteomes" id="UP000245890">
    <property type="component" value="Unassembled WGS sequence"/>
</dbReference>
<proteinExistence type="predicted"/>